<reference evidence="1" key="2">
    <citation type="journal article" date="2023" name="IMA Fungus">
        <title>Comparative genomic study of the Penicillium genus elucidates a diverse pangenome and 15 lateral gene transfer events.</title>
        <authorList>
            <person name="Petersen C."/>
            <person name="Sorensen T."/>
            <person name="Nielsen M.R."/>
            <person name="Sondergaard T.E."/>
            <person name="Sorensen J.L."/>
            <person name="Fitzpatrick D.A."/>
            <person name="Frisvad J.C."/>
            <person name="Nielsen K.L."/>
        </authorList>
    </citation>
    <scope>NUCLEOTIDE SEQUENCE</scope>
    <source>
        <strain evidence="1">IBT 30728</strain>
    </source>
</reference>
<evidence type="ECO:0000313" key="2">
    <source>
        <dbReference type="Proteomes" id="UP001148312"/>
    </source>
</evidence>
<dbReference type="GeneID" id="81619905"/>
<dbReference type="AlphaFoldDB" id="A0A9X0C1Z0"/>
<accession>A0A9X0C1Z0</accession>
<name>A0A9X0C1Z0_9EURO</name>
<organism evidence="1 2">
    <name type="scientific">Penicillium diatomitis</name>
    <dbReference type="NCBI Taxonomy" id="2819901"/>
    <lineage>
        <taxon>Eukaryota</taxon>
        <taxon>Fungi</taxon>
        <taxon>Dikarya</taxon>
        <taxon>Ascomycota</taxon>
        <taxon>Pezizomycotina</taxon>
        <taxon>Eurotiomycetes</taxon>
        <taxon>Eurotiomycetidae</taxon>
        <taxon>Eurotiales</taxon>
        <taxon>Aspergillaceae</taxon>
        <taxon>Penicillium</taxon>
    </lineage>
</organism>
<evidence type="ECO:0000313" key="1">
    <source>
        <dbReference type="EMBL" id="KAJ5494936.1"/>
    </source>
</evidence>
<dbReference type="RefSeq" id="XP_056793949.1">
    <property type="nucleotide sequence ID" value="XM_056929656.1"/>
</dbReference>
<dbReference type="EMBL" id="JAPWDQ010000001">
    <property type="protein sequence ID" value="KAJ5494936.1"/>
    <property type="molecule type" value="Genomic_DNA"/>
</dbReference>
<comment type="caution">
    <text evidence="1">The sequence shown here is derived from an EMBL/GenBank/DDBJ whole genome shotgun (WGS) entry which is preliminary data.</text>
</comment>
<protein>
    <submittedName>
        <fullName evidence="1">Uncharacterized protein</fullName>
    </submittedName>
</protein>
<keyword evidence="2" id="KW-1185">Reference proteome</keyword>
<gene>
    <name evidence="1" type="ORF">N7539_000052</name>
</gene>
<sequence>MATTFARFTLNPIENLWGRKRMLSEQRPELHDLAGNAKTRAWLIEWAQEGWMQIFLEEISDYGDSCVNGVEISANHIIFLVA</sequence>
<dbReference type="Proteomes" id="UP001148312">
    <property type="component" value="Unassembled WGS sequence"/>
</dbReference>
<reference evidence="1" key="1">
    <citation type="submission" date="2022-12" db="EMBL/GenBank/DDBJ databases">
        <authorList>
            <person name="Petersen C."/>
        </authorList>
    </citation>
    <scope>NUCLEOTIDE SEQUENCE</scope>
    <source>
        <strain evidence="1">IBT 30728</strain>
    </source>
</reference>
<proteinExistence type="predicted"/>